<evidence type="ECO:0000259" key="1">
    <source>
        <dbReference type="Pfam" id="PF21948"/>
    </source>
</evidence>
<feature type="non-terminal residue" evidence="2">
    <location>
        <position position="299"/>
    </location>
</feature>
<evidence type="ECO:0000313" key="2">
    <source>
        <dbReference type="EMBL" id="KAG1766028.1"/>
    </source>
</evidence>
<dbReference type="Proteomes" id="UP000714275">
    <property type="component" value="Unassembled WGS sequence"/>
</dbReference>
<keyword evidence="3" id="KW-1185">Reference proteome</keyword>
<sequence length="299" mass="32137">HTPQDLGNHTNFSIHVPCTTFDRGTTAQVVLQAMHALGIDADVNERNNICVGGEKAVGLGIQNRLRLGDLLRVGKDTMIMKGHGVVSGTPKLHHNNTTYQTSHSSLRRLCCRSPVLNLGSNPNFSELDSRSGHRSGVAPGPNLQTVQAVSGGCGVYAARTLELLTAGWTTLLTLTYFQWPVQLIGSELDIAGSAFSTLLHDEFLRNGLADISSLVTNARKSCPICLLNDVNLCMILPTLNAWAHIQEHSQSRIASTPEPNIEQASNPSVAKAEQPDRNFVNERITDATSIFAGIGNVSG</sequence>
<name>A0A9P6ZH61_9AGAM</name>
<gene>
    <name evidence="2" type="ORF">EV702DRAFT_1212012</name>
</gene>
<proteinExistence type="predicted"/>
<dbReference type="InterPro" id="IPR045864">
    <property type="entry name" value="aa-tRNA-synth_II/BPL/LPL"/>
</dbReference>
<dbReference type="SUPFAM" id="SSF55681">
    <property type="entry name" value="Class II aaRS and biotin synthetases"/>
    <property type="match status" value="1"/>
</dbReference>
<feature type="domain" description="BPL/LPL catalytic" evidence="1">
    <location>
        <begin position="4"/>
        <end position="62"/>
    </location>
</feature>
<reference evidence="2" key="1">
    <citation type="journal article" date="2020" name="New Phytol.">
        <title>Comparative genomics reveals dynamic genome evolution in host specialist ectomycorrhizal fungi.</title>
        <authorList>
            <person name="Lofgren L.A."/>
            <person name="Nguyen N.H."/>
            <person name="Vilgalys R."/>
            <person name="Ruytinx J."/>
            <person name="Liao H.L."/>
            <person name="Branco S."/>
            <person name="Kuo A."/>
            <person name="LaButti K."/>
            <person name="Lipzen A."/>
            <person name="Andreopoulos W."/>
            <person name="Pangilinan J."/>
            <person name="Riley R."/>
            <person name="Hundley H."/>
            <person name="Na H."/>
            <person name="Barry K."/>
            <person name="Grigoriev I.V."/>
            <person name="Stajich J.E."/>
            <person name="Kennedy P.G."/>
        </authorList>
    </citation>
    <scope>NUCLEOTIDE SEQUENCE</scope>
    <source>
        <strain evidence="2">DOB743</strain>
    </source>
</reference>
<organism evidence="2 3">
    <name type="scientific">Suillus placidus</name>
    <dbReference type="NCBI Taxonomy" id="48579"/>
    <lineage>
        <taxon>Eukaryota</taxon>
        <taxon>Fungi</taxon>
        <taxon>Dikarya</taxon>
        <taxon>Basidiomycota</taxon>
        <taxon>Agaricomycotina</taxon>
        <taxon>Agaricomycetes</taxon>
        <taxon>Agaricomycetidae</taxon>
        <taxon>Boletales</taxon>
        <taxon>Suillineae</taxon>
        <taxon>Suillaceae</taxon>
        <taxon>Suillus</taxon>
    </lineage>
</organism>
<dbReference type="Pfam" id="PF21948">
    <property type="entry name" value="LplA-B_cat"/>
    <property type="match status" value="1"/>
</dbReference>
<comment type="caution">
    <text evidence="2">The sequence shown here is derived from an EMBL/GenBank/DDBJ whole genome shotgun (WGS) entry which is preliminary data.</text>
</comment>
<evidence type="ECO:0000313" key="3">
    <source>
        <dbReference type="Proteomes" id="UP000714275"/>
    </source>
</evidence>
<accession>A0A9P6ZH61</accession>
<dbReference type="OrthoDB" id="201621at2759"/>
<dbReference type="InterPro" id="IPR004143">
    <property type="entry name" value="BPL_LPL_catalytic"/>
</dbReference>
<dbReference type="Gene3D" id="3.30.930.10">
    <property type="entry name" value="Bira Bifunctional Protein, Domain 2"/>
    <property type="match status" value="1"/>
</dbReference>
<protein>
    <recommendedName>
        <fullName evidence="1">BPL/LPL catalytic domain-containing protein</fullName>
    </recommendedName>
</protein>
<dbReference type="EMBL" id="JABBWD010000100">
    <property type="protein sequence ID" value="KAG1766028.1"/>
    <property type="molecule type" value="Genomic_DNA"/>
</dbReference>
<dbReference type="AlphaFoldDB" id="A0A9P6ZH61"/>